<dbReference type="PANTHER" id="PTHR11188">
    <property type="entry name" value="ARRESTIN DOMAIN CONTAINING PROTEIN"/>
    <property type="match status" value="1"/>
</dbReference>
<dbReference type="EMBL" id="BAABUJ010000014">
    <property type="protein sequence ID" value="GAA5799995.1"/>
    <property type="molecule type" value="Genomic_DNA"/>
</dbReference>
<dbReference type="Gene3D" id="2.60.40.640">
    <property type="match status" value="1"/>
</dbReference>
<feature type="region of interest" description="Disordered" evidence="1">
    <location>
        <begin position="199"/>
        <end position="219"/>
    </location>
</feature>
<accession>A0ABP9XZ02</accession>
<dbReference type="InterPro" id="IPR050357">
    <property type="entry name" value="Arrestin_domain-protein"/>
</dbReference>
<sequence length="243" mass="27105">MFRKSVSIDLVEPVVCLRGQPKDKQTINILRGAVRLHLTHACIVHSITIQFIGVSKTLWPEASQHWDKHILVDSIIPISKNSVLLKKGTHAFPFEILLSNALSESIECGLGHILRLPSIENQLQSVTQTHVINDVGGQLTLNIERGQLIPGTLLPISFHFNQRCAVRAIEQLSVKLVERQKYKAPSKQTTRILHHEIALSSNNNNQDDDDALSLTKSTSDTGSSEIRIVYVVPDKHTLKVTIE</sequence>
<comment type="caution">
    <text evidence="2">The sequence shown here is derived from an EMBL/GenBank/DDBJ whole genome shotgun (WGS) entry which is preliminary data.</text>
</comment>
<proteinExistence type="predicted"/>
<keyword evidence="3" id="KW-1185">Reference proteome</keyword>
<protein>
    <recommendedName>
        <fullName evidence="4">Arrestin-like N-terminal domain-containing protein</fullName>
    </recommendedName>
</protein>
<name>A0ABP9XZ02_9FUNG</name>
<evidence type="ECO:0000256" key="1">
    <source>
        <dbReference type="SAM" id="MobiDB-lite"/>
    </source>
</evidence>
<evidence type="ECO:0008006" key="4">
    <source>
        <dbReference type="Google" id="ProtNLM"/>
    </source>
</evidence>
<evidence type="ECO:0000313" key="3">
    <source>
        <dbReference type="Proteomes" id="UP001476247"/>
    </source>
</evidence>
<dbReference type="Proteomes" id="UP001476247">
    <property type="component" value="Unassembled WGS sequence"/>
</dbReference>
<reference evidence="2 3" key="1">
    <citation type="submission" date="2024-04" db="EMBL/GenBank/DDBJ databases">
        <title>genome sequences of Mucor flavus KT1a and Helicostylum pulchrum KT1b strains isolation_sourced from the surface of a dry-aged beef.</title>
        <authorList>
            <person name="Toyotome T."/>
            <person name="Hosono M."/>
            <person name="Torimaru M."/>
            <person name="Fukuda K."/>
            <person name="Mikami N."/>
        </authorList>
    </citation>
    <scope>NUCLEOTIDE SEQUENCE [LARGE SCALE GENOMIC DNA]</scope>
    <source>
        <strain evidence="2 3">KT1b</strain>
    </source>
</reference>
<dbReference type="InterPro" id="IPR014752">
    <property type="entry name" value="Arrestin-like_C"/>
</dbReference>
<dbReference type="PANTHER" id="PTHR11188:SF17">
    <property type="entry name" value="FI21816P1"/>
    <property type="match status" value="1"/>
</dbReference>
<gene>
    <name evidence="2" type="ORF">HPULCUR_005416</name>
</gene>
<organism evidence="2 3">
    <name type="scientific">Helicostylum pulchrum</name>
    <dbReference type="NCBI Taxonomy" id="562976"/>
    <lineage>
        <taxon>Eukaryota</taxon>
        <taxon>Fungi</taxon>
        <taxon>Fungi incertae sedis</taxon>
        <taxon>Mucoromycota</taxon>
        <taxon>Mucoromycotina</taxon>
        <taxon>Mucoromycetes</taxon>
        <taxon>Mucorales</taxon>
        <taxon>Mucorineae</taxon>
        <taxon>Mucoraceae</taxon>
        <taxon>Helicostylum</taxon>
    </lineage>
</organism>
<evidence type="ECO:0000313" key="2">
    <source>
        <dbReference type="EMBL" id="GAA5799995.1"/>
    </source>
</evidence>